<dbReference type="Gene3D" id="3.20.20.20">
    <property type="entry name" value="Dihydropteroate synthase-like"/>
    <property type="match status" value="1"/>
</dbReference>
<evidence type="ECO:0000256" key="9">
    <source>
        <dbReference type="RuleBase" id="RU361205"/>
    </source>
</evidence>
<comment type="catalytic activity">
    <reaction evidence="1">
        <text>(7,8-dihydropterin-6-yl)methyl diphosphate + 4-aminobenzoate = 7,8-dihydropteroate + diphosphate</text>
        <dbReference type="Rhea" id="RHEA:19949"/>
        <dbReference type="ChEBI" id="CHEBI:17836"/>
        <dbReference type="ChEBI" id="CHEBI:17839"/>
        <dbReference type="ChEBI" id="CHEBI:33019"/>
        <dbReference type="ChEBI" id="CHEBI:72950"/>
        <dbReference type="EC" id="2.5.1.15"/>
    </reaction>
</comment>
<feature type="region of interest" description="Disordered" evidence="10">
    <location>
        <begin position="279"/>
        <end position="298"/>
    </location>
</feature>
<keyword evidence="5 9" id="KW-0808">Transferase</keyword>
<evidence type="ECO:0000256" key="3">
    <source>
        <dbReference type="ARBA" id="ARBA00004763"/>
    </source>
</evidence>
<evidence type="ECO:0000256" key="4">
    <source>
        <dbReference type="ARBA" id="ARBA00012458"/>
    </source>
</evidence>
<dbReference type="InterPro" id="IPR006390">
    <property type="entry name" value="DHP_synth_dom"/>
</dbReference>
<comment type="similarity">
    <text evidence="9">Belongs to the DHPS family.</text>
</comment>
<organism evidence="12 13">
    <name type="scientific">Rhodanobacter geophilus</name>
    <dbReference type="NCBI Taxonomy" id="3162488"/>
    <lineage>
        <taxon>Bacteria</taxon>
        <taxon>Pseudomonadati</taxon>
        <taxon>Pseudomonadota</taxon>
        <taxon>Gammaproteobacteria</taxon>
        <taxon>Lysobacterales</taxon>
        <taxon>Rhodanobacteraceae</taxon>
        <taxon>Rhodanobacter</taxon>
    </lineage>
</organism>
<feature type="domain" description="Pterin-binding" evidence="11">
    <location>
        <begin position="18"/>
        <end position="271"/>
    </location>
</feature>
<dbReference type="InterPro" id="IPR045031">
    <property type="entry name" value="DHP_synth-like"/>
</dbReference>
<dbReference type="Proteomes" id="UP001556170">
    <property type="component" value="Unassembled WGS sequence"/>
</dbReference>
<comment type="pathway">
    <text evidence="3 9">Cofactor biosynthesis; tetrahydrofolate biosynthesis; 7,8-dihydrofolate from 2-amino-4-hydroxy-6-hydroxymethyl-7,8-dihydropteridine diphosphate and 4-aminobenzoate: step 1/2.</text>
</comment>
<evidence type="ECO:0000256" key="7">
    <source>
        <dbReference type="ARBA" id="ARBA00022842"/>
    </source>
</evidence>
<comment type="cofactor">
    <cofactor evidence="2 9">
        <name>Mg(2+)</name>
        <dbReference type="ChEBI" id="CHEBI:18420"/>
    </cofactor>
</comment>
<keyword evidence="6 9" id="KW-0479">Metal-binding</keyword>
<proteinExistence type="inferred from homology"/>
<keyword evidence="13" id="KW-1185">Reference proteome</keyword>
<evidence type="ECO:0000313" key="12">
    <source>
        <dbReference type="EMBL" id="MEW9625652.1"/>
    </source>
</evidence>
<name>A0ABV3QSS5_9GAMM</name>
<dbReference type="EMBL" id="JBFOHL010000017">
    <property type="protein sequence ID" value="MEW9625652.1"/>
    <property type="molecule type" value="Genomic_DNA"/>
</dbReference>
<dbReference type="InterPro" id="IPR011005">
    <property type="entry name" value="Dihydropteroate_synth-like_sf"/>
</dbReference>
<evidence type="ECO:0000256" key="2">
    <source>
        <dbReference type="ARBA" id="ARBA00001946"/>
    </source>
</evidence>
<dbReference type="InterPro" id="IPR000489">
    <property type="entry name" value="Pterin-binding_dom"/>
</dbReference>
<comment type="caution">
    <text evidence="12">The sequence shown here is derived from an EMBL/GenBank/DDBJ whole genome shotgun (WGS) entry which is preliminary data.</text>
</comment>
<evidence type="ECO:0000256" key="10">
    <source>
        <dbReference type="SAM" id="MobiDB-lite"/>
    </source>
</evidence>
<evidence type="ECO:0000256" key="6">
    <source>
        <dbReference type="ARBA" id="ARBA00022723"/>
    </source>
</evidence>
<evidence type="ECO:0000256" key="5">
    <source>
        <dbReference type="ARBA" id="ARBA00022679"/>
    </source>
</evidence>
<keyword evidence="7 9" id="KW-0460">Magnesium</keyword>
<dbReference type="NCBIfam" id="TIGR01496">
    <property type="entry name" value="DHPS"/>
    <property type="match status" value="1"/>
</dbReference>
<accession>A0ABV3QSS5</accession>
<evidence type="ECO:0000256" key="8">
    <source>
        <dbReference type="ARBA" id="ARBA00022909"/>
    </source>
</evidence>
<dbReference type="Pfam" id="PF00809">
    <property type="entry name" value="Pterin_bind"/>
    <property type="match status" value="1"/>
</dbReference>
<evidence type="ECO:0000256" key="1">
    <source>
        <dbReference type="ARBA" id="ARBA00000012"/>
    </source>
</evidence>
<evidence type="ECO:0000313" key="13">
    <source>
        <dbReference type="Proteomes" id="UP001556170"/>
    </source>
</evidence>
<dbReference type="PANTHER" id="PTHR20941">
    <property type="entry name" value="FOLATE SYNTHESIS PROTEINS"/>
    <property type="match status" value="1"/>
</dbReference>
<protein>
    <recommendedName>
        <fullName evidence="4 9">Dihydropteroate synthase</fullName>
        <shortName evidence="9">DHPS</shortName>
        <ecNumber evidence="4 9">2.5.1.15</ecNumber>
    </recommendedName>
    <alternativeName>
        <fullName evidence="9">Dihydropteroate pyrophosphorylase</fullName>
    </alternativeName>
</protein>
<gene>
    <name evidence="12" type="primary">folP</name>
    <name evidence="12" type="ORF">ABQJ56_15595</name>
</gene>
<keyword evidence="8 9" id="KW-0289">Folate biosynthesis</keyword>
<dbReference type="SUPFAM" id="SSF51717">
    <property type="entry name" value="Dihydropteroate synthetase-like"/>
    <property type="match status" value="1"/>
</dbReference>
<reference evidence="12 13" key="1">
    <citation type="submission" date="2024-06" db="EMBL/GenBank/DDBJ databases">
        <authorList>
            <person name="Woo H."/>
        </authorList>
    </citation>
    <scope>NUCLEOTIDE SEQUENCE [LARGE SCALE GENOMIC DNA]</scope>
    <source>
        <strain evidence="12 13">S2-g</strain>
    </source>
</reference>
<comment type="function">
    <text evidence="9">Catalyzes the condensation of para-aminobenzoate (pABA) with 6-hydroxymethyl-7,8-dihydropterin diphosphate (DHPt-PP) to form 7,8-dihydropteroate (H2Pte), the immediate precursor of folate derivatives.</text>
</comment>
<dbReference type="GO" id="GO:0004156">
    <property type="term" value="F:dihydropteroate synthase activity"/>
    <property type="evidence" value="ECO:0007669"/>
    <property type="project" value="UniProtKB-EC"/>
</dbReference>
<dbReference type="CDD" id="cd00739">
    <property type="entry name" value="DHPS"/>
    <property type="match status" value="1"/>
</dbReference>
<dbReference type="PANTHER" id="PTHR20941:SF1">
    <property type="entry name" value="FOLIC ACID SYNTHESIS PROTEIN FOL1"/>
    <property type="match status" value="1"/>
</dbReference>
<dbReference type="PROSITE" id="PS00793">
    <property type="entry name" value="DHPS_2"/>
    <property type="match status" value="1"/>
</dbReference>
<dbReference type="PROSITE" id="PS00792">
    <property type="entry name" value="DHPS_1"/>
    <property type="match status" value="1"/>
</dbReference>
<sequence length="298" mass="31697">MFAPVLDCAGRRLVLDRPRVAGIINVTPDSFSDGGEHATTEAAVAHGLALAEQGADMLDVGGESTRPGADDVAPEEELRRVIPVIEQLVARTALPIAVDTSKPEVMRAAVAAGAGMINDVYALRREGALDVAAELGVPLCLMHMQGEPRGMQDDPHYDDVVGEVHRFLADRLFACELAGIDRRRVMVDPGFGFGKNLEHNLALLRALERFADLGGGVYAGLSRKSMIGTLTGRKTPSERAAGSVAAALIAVQRGARMVRVHDVAATVDALAVWRGVHAGDEAPRRDPKPAAPRWPDDD</sequence>
<dbReference type="EC" id="2.5.1.15" evidence="4 9"/>
<feature type="compositionally biased region" description="Basic and acidic residues" evidence="10">
    <location>
        <begin position="279"/>
        <end position="288"/>
    </location>
</feature>
<evidence type="ECO:0000259" key="11">
    <source>
        <dbReference type="PROSITE" id="PS50972"/>
    </source>
</evidence>
<dbReference type="PROSITE" id="PS50972">
    <property type="entry name" value="PTERIN_BINDING"/>
    <property type="match status" value="1"/>
</dbReference>